<proteinExistence type="predicted"/>
<evidence type="ECO:0000313" key="2">
    <source>
        <dbReference type="EMBL" id="MFI5679717.1"/>
    </source>
</evidence>
<gene>
    <name evidence="2" type="ORF">ACIA8P_34680</name>
</gene>
<organism evidence="2 3">
    <name type="scientific">Streptomyces cellulosae</name>
    <dbReference type="NCBI Taxonomy" id="1968"/>
    <lineage>
        <taxon>Bacteria</taxon>
        <taxon>Bacillati</taxon>
        <taxon>Actinomycetota</taxon>
        <taxon>Actinomycetes</taxon>
        <taxon>Kitasatosporales</taxon>
        <taxon>Streptomycetaceae</taxon>
        <taxon>Streptomyces</taxon>
    </lineage>
</organism>
<feature type="compositionally biased region" description="Gly residues" evidence="1">
    <location>
        <begin position="48"/>
        <end position="60"/>
    </location>
</feature>
<evidence type="ECO:0000313" key="3">
    <source>
        <dbReference type="Proteomes" id="UP001612415"/>
    </source>
</evidence>
<dbReference type="RefSeq" id="WP_398660164.1">
    <property type="nucleotide sequence ID" value="NZ_JBITDC010000016.1"/>
</dbReference>
<dbReference type="EMBL" id="JBITDC010000016">
    <property type="protein sequence ID" value="MFI5679717.1"/>
    <property type="molecule type" value="Genomic_DNA"/>
</dbReference>
<reference evidence="2 3" key="1">
    <citation type="submission" date="2024-10" db="EMBL/GenBank/DDBJ databases">
        <title>The Natural Products Discovery Center: Release of the First 8490 Sequenced Strains for Exploring Actinobacteria Biosynthetic Diversity.</title>
        <authorList>
            <person name="Kalkreuter E."/>
            <person name="Kautsar S.A."/>
            <person name="Yang D."/>
            <person name="Bader C.D."/>
            <person name="Teijaro C.N."/>
            <person name="Fluegel L."/>
            <person name="Davis C.M."/>
            <person name="Simpson J.R."/>
            <person name="Lauterbach L."/>
            <person name="Steele A.D."/>
            <person name="Gui C."/>
            <person name="Meng S."/>
            <person name="Li G."/>
            <person name="Viehrig K."/>
            <person name="Ye F."/>
            <person name="Su P."/>
            <person name="Kiefer A.F."/>
            <person name="Nichols A."/>
            <person name="Cepeda A.J."/>
            <person name="Yan W."/>
            <person name="Fan B."/>
            <person name="Jiang Y."/>
            <person name="Adhikari A."/>
            <person name="Zheng C.-J."/>
            <person name="Schuster L."/>
            <person name="Cowan T.M."/>
            <person name="Smanski M.J."/>
            <person name="Chevrette M.G."/>
            <person name="De Carvalho L.P.S."/>
            <person name="Shen B."/>
        </authorList>
    </citation>
    <scope>NUCLEOTIDE SEQUENCE [LARGE SCALE GENOMIC DNA]</scope>
    <source>
        <strain evidence="2 3">NPDC051599</strain>
    </source>
</reference>
<feature type="region of interest" description="Disordered" evidence="1">
    <location>
        <begin position="42"/>
        <end position="125"/>
    </location>
</feature>
<accession>A0ABW7YBD4</accession>
<dbReference type="Proteomes" id="UP001612415">
    <property type="component" value="Unassembled WGS sequence"/>
</dbReference>
<protein>
    <submittedName>
        <fullName evidence="2">Uncharacterized protein</fullName>
    </submittedName>
</protein>
<comment type="caution">
    <text evidence="2">The sequence shown here is derived from an EMBL/GenBank/DDBJ whole genome shotgun (WGS) entry which is preliminary data.</text>
</comment>
<evidence type="ECO:0000256" key="1">
    <source>
        <dbReference type="SAM" id="MobiDB-lite"/>
    </source>
</evidence>
<feature type="region of interest" description="Disordered" evidence="1">
    <location>
        <begin position="1"/>
        <end position="25"/>
    </location>
</feature>
<sequence length="125" mass="12370">MAGPEEDAEAACGRPPGPAVAGGTLGMEGTRELLAVLEVVPGRASPVGRGGKSGRAGGRGWLRRAPECGSVPPVPAPGAVVASERPPLRAPAEPEPGRCGPPPGADEAACEPEPDPPAEPADPYT</sequence>
<keyword evidence="3" id="KW-1185">Reference proteome</keyword>
<name>A0ABW7YBD4_STRCE</name>